<dbReference type="AlphaFoldDB" id="A0A4R8W0Q7"/>
<reference evidence="2 3" key="1">
    <citation type="submission" date="2019-03" db="EMBL/GenBank/DDBJ databases">
        <title>Genomics of glacier-inhabiting Cryobacterium strains.</title>
        <authorList>
            <person name="Liu Q."/>
            <person name="Xin Y.-H."/>
        </authorList>
    </citation>
    <scope>NUCLEOTIDE SEQUENCE [LARGE SCALE GENOMIC DNA]</scope>
    <source>
        <strain evidence="2 3">RHLS22-1</strain>
    </source>
</reference>
<gene>
    <name evidence="2" type="ORF">E3O42_13180</name>
</gene>
<evidence type="ECO:0000313" key="2">
    <source>
        <dbReference type="EMBL" id="TFB99836.1"/>
    </source>
</evidence>
<dbReference type="Gene3D" id="3.40.50.1000">
    <property type="entry name" value="HAD superfamily/HAD-like"/>
    <property type="match status" value="1"/>
</dbReference>
<organism evidence="2 3">
    <name type="scientific">Cryobacterium adonitolivorans</name>
    <dbReference type="NCBI Taxonomy" id="1259189"/>
    <lineage>
        <taxon>Bacteria</taxon>
        <taxon>Bacillati</taxon>
        <taxon>Actinomycetota</taxon>
        <taxon>Actinomycetes</taxon>
        <taxon>Micrococcales</taxon>
        <taxon>Microbacteriaceae</taxon>
        <taxon>Cryobacterium</taxon>
    </lineage>
</organism>
<dbReference type="InterPro" id="IPR023198">
    <property type="entry name" value="PGP-like_dom2"/>
</dbReference>
<sequence length="160" mass="17501">MCDTTLFEYDFRERLPALARLTGASQYHLASTCWVGGHERAAVEGEYHSSEEYLEAWHELTGTALTRDQWQQARAAAMGPMQGAIDALSRVASRGTVSLLSNNPVPFRDSLPLLAPDVSEILQGNDLTSAVLGASKPERRGVHESPEQVRGAPGERDPDR</sequence>
<dbReference type="OrthoDB" id="9797415at2"/>
<protein>
    <submittedName>
        <fullName evidence="2">Uncharacterized protein</fullName>
    </submittedName>
</protein>
<dbReference type="EMBL" id="SOFL01000043">
    <property type="protein sequence ID" value="TFB99836.1"/>
    <property type="molecule type" value="Genomic_DNA"/>
</dbReference>
<name>A0A4R8W0Q7_9MICO</name>
<feature type="region of interest" description="Disordered" evidence="1">
    <location>
        <begin position="133"/>
        <end position="160"/>
    </location>
</feature>
<dbReference type="RefSeq" id="WP_134454369.1">
    <property type="nucleotide sequence ID" value="NZ_SOFL01000043.1"/>
</dbReference>
<dbReference type="Proteomes" id="UP000297907">
    <property type="component" value="Unassembled WGS sequence"/>
</dbReference>
<evidence type="ECO:0000256" key="1">
    <source>
        <dbReference type="SAM" id="MobiDB-lite"/>
    </source>
</evidence>
<feature type="compositionally biased region" description="Basic and acidic residues" evidence="1">
    <location>
        <begin position="136"/>
        <end position="160"/>
    </location>
</feature>
<keyword evidence="3" id="KW-1185">Reference proteome</keyword>
<dbReference type="SUPFAM" id="SSF56784">
    <property type="entry name" value="HAD-like"/>
    <property type="match status" value="1"/>
</dbReference>
<accession>A0A4R8W0Q7</accession>
<dbReference type="InterPro" id="IPR023214">
    <property type="entry name" value="HAD_sf"/>
</dbReference>
<dbReference type="InterPro" id="IPR036412">
    <property type="entry name" value="HAD-like_sf"/>
</dbReference>
<evidence type="ECO:0000313" key="3">
    <source>
        <dbReference type="Proteomes" id="UP000297907"/>
    </source>
</evidence>
<dbReference type="Gene3D" id="1.10.150.240">
    <property type="entry name" value="Putative phosphatase, domain 2"/>
    <property type="match status" value="1"/>
</dbReference>
<proteinExistence type="predicted"/>
<comment type="caution">
    <text evidence="2">The sequence shown here is derived from an EMBL/GenBank/DDBJ whole genome shotgun (WGS) entry which is preliminary data.</text>
</comment>